<dbReference type="OrthoDB" id="3781049at2"/>
<organism evidence="1 2">
    <name type="scientific">Nocardioides dokdonensis FR1436</name>
    <dbReference type="NCBI Taxonomy" id="1300347"/>
    <lineage>
        <taxon>Bacteria</taxon>
        <taxon>Bacillati</taxon>
        <taxon>Actinomycetota</taxon>
        <taxon>Actinomycetes</taxon>
        <taxon>Propionibacteriales</taxon>
        <taxon>Nocardioidaceae</taxon>
        <taxon>Nocardioides</taxon>
    </lineage>
</organism>
<dbReference type="RefSeq" id="WP_068110228.1">
    <property type="nucleotide sequence ID" value="NZ_CP015079.1"/>
</dbReference>
<dbReference type="EMBL" id="CP015079">
    <property type="protein sequence ID" value="ANH38965.1"/>
    <property type="molecule type" value="Genomic_DNA"/>
</dbReference>
<evidence type="ECO:0000313" key="2">
    <source>
        <dbReference type="Proteomes" id="UP000077868"/>
    </source>
</evidence>
<dbReference type="KEGG" id="ndk:I601_2549"/>
<reference evidence="1 2" key="1">
    <citation type="submission" date="2016-03" db="EMBL/GenBank/DDBJ databases">
        <title>Complete genome sequence of a soil Actinobacterium, Nocardioides dokdonensis FR1436.</title>
        <authorList>
            <person name="Kwon S.-K."/>
            <person name="Kim K."/>
            <person name="Kim J.F."/>
        </authorList>
    </citation>
    <scope>NUCLEOTIDE SEQUENCE [LARGE SCALE GENOMIC DNA]</scope>
    <source>
        <strain evidence="1 2">FR1436</strain>
    </source>
</reference>
<dbReference type="InterPro" id="IPR013078">
    <property type="entry name" value="His_Pase_superF_clade-1"/>
</dbReference>
<protein>
    <submittedName>
        <fullName evidence="1">Histidine phosphatase superfamily (Branch 1)</fullName>
    </submittedName>
</protein>
<dbReference type="Gene3D" id="3.40.50.1240">
    <property type="entry name" value="Phosphoglycerate mutase-like"/>
    <property type="match status" value="1"/>
</dbReference>
<dbReference type="Pfam" id="PF00300">
    <property type="entry name" value="His_Phos_1"/>
    <property type="match status" value="1"/>
</dbReference>
<name>A0A1A9GNE0_9ACTN</name>
<dbReference type="Proteomes" id="UP000077868">
    <property type="component" value="Chromosome"/>
</dbReference>
<keyword evidence="2" id="KW-1185">Reference proteome</keyword>
<evidence type="ECO:0000313" key="1">
    <source>
        <dbReference type="EMBL" id="ANH38965.1"/>
    </source>
</evidence>
<dbReference type="AlphaFoldDB" id="A0A1A9GNE0"/>
<proteinExistence type="predicted"/>
<accession>A0A1A9GNE0</accession>
<dbReference type="STRING" id="1300347.I601_2549"/>
<dbReference type="SUPFAM" id="SSF53254">
    <property type="entry name" value="Phosphoglycerate mutase-like"/>
    <property type="match status" value="1"/>
</dbReference>
<sequence>MSLHLVRHGRPLVVPGTPAATWELDPAGFDDVWALRESGRLPRGAVWFCSPEPKAVGTAQLLTEAEVGVVDDLREHERGPAWIEDLPGTVARAFADPDRAAYDGWEPLARCRERVVAAVELIADVHRDQDVVLVGHGTAWTLAAAALSGTEPDLERWRALAMPDVLVVAMVAPEDQGRGGVRD</sequence>
<gene>
    <name evidence="1" type="ORF">I601_2549</name>
</gene>
<dbReference type="PATRIC" id="fig|1300347.3.peg.2541"/>
<dbReference type="InterPro" id="IPR029033">
    <property type="entry name" value="His_PPase_superfam"/>
</dbReference>